<dbReference type="GO" id="GO:0005886">
    <property type="term" value="C:plasma membrane"/>
    <property type="evidence" value="ECO:0007669"/>
    <property type="project" value="UniProtKB-SubCell"/>
</dbReference>
<feature type="transmembrane region" description="Helical" evidence="10">
    <location>
        <begin position="393"/>
        <end position="410"/>
    </location>
</feature>
<evidence type="ECO:0000256" key="10">
    <source>
        <dbReference type="HAMAP-Rule" id="MF_01465"/>
    </source>
</evidence>
<comment type="function">
    <text evidence="10 11">The central subunit of the protein translocation channel SecYEG. Consists of two halves formed by TMs 1-5 and 6-10. These two domains form a lateral gate at the front which open onto the bilayer between TMs 2 and 7, and are clamped together by SecE at the back. The channel is closed by both a pore ring composed of hydrophobic SecY resides and a short helix (helix 2A) on the extracellular side of the membrane which forms a plug. The plug probably moves laterally to allow the channel to open. The ring and the pore may move independently.</text>
</comment>
<dbReference type="PIRSF" id="PIRSF004557">
    <property type="entry name" value="SecY"/>
    <property type="match status" value="1"/>
</dbReference>
<feature type="transmembrane region" description="Helical" evidence="10">
    <location>
        <begin position="113"/>
        <end position="132"/>
    </location>
</feature>
<dbReference type="Pfam" id="PF00344">
    <property type="entry name" value="SecY"/>
    <property type="match status" value="1"/>
</dbReference>
<evidence type="ECO:0000256" key="4">
    <source>
        <dbReference type="ARBA" id="ARBA00022692"/>
    </source>
</evidence>
<dbReference type="HAMAP" id="MF_01465">
    <property type="entry name" value="SecY"/>
    <property type="match status" value="1"/>
</dbReference>
<comment type="subcellular location">
    <subcellularLocation>
        <location evidence="10">Cell membrane</location>
        <topology evidence="10">Multi-pass membrane protein</topology>
    </subcellularLocation>
    <subcellularLocation>
        <location evidence="1 12">Membrane</location>
        <topology evidence="1 12">Multi-pass membrane protein</topology>
    </subcellularLocation>
</comment>
<evidence type="ECO:0000256" key="8">
    <source>
        <dbReference type="ARBA" id="ARBA00023136"/>
    </source>
</evidence>
<evidence type="ECO:0000256" key="6">
    <source>
        <dbReference type="ARBA" id="ARBA00022989"/>
    </source>
</evidence>
<comment type="subunit">
    <text evidence="10">Component of the Sec protein translocase complex. Heterotrimer consisting of SecY, SecE and SecG subunits. The heterotrimers can form oligomers, although 1 heterotrimer is thought to be able to translocate proteins. Interacts with the ribosome. Interacts with SecDF, and other proteins may be involved. Interacts with SecA.</text>
</comment>
<feature type="transmembrane region" description="Helical" evidence="10">
    <location>
        <begin position="177"/>
        <end position="199"/>
    </location>
</feature>
<keyword evidence="5 10" id="KW-0653">Protein transport</keyword>
<dbReference type="SUPFAM" id="SSF103491">
    <property type="entry name" value="Preprotein translocase SecY subunit"/>
    <property type="match status" value="1"/>
</dbReference>
<reference evidence="14 15" key="1">
    <citation type="submission" date="2018-05" db="EMBL/GenBank/DDBJ databases">
        <title>A metagenomic window into the 2 km-deep terrestrial subsurface aquifer revealed taxonomically and functionally diverse microbial community comprising novel uncultured bacterial lineages.</title>
        <authorList>
            <person name="Kadnikov V.V."/>
            <person name="Mardanov A.V."/>
            <person name="Beletsky A.V."/>
            <person name="Banks D."/>
            <person name="Pimenov N.V."/>
            <person name="Frank Y.A."/>
            <person name="Karnachuk O.V."/>
            <person name="Ravin N.V."/>
        </authorList>
    </citation>
    <scope>NUCLEOTIDE SEQUENCE [LARGE SCALE GENOMIC DNA]</scope>
    <source>
        <strain evidence="14">BY5</strain>
    </source>
</reference>
<evidence type="ECO:0000256" key="5">
    <source>
        <dbReference type="ARBA" id="ARBA00022927"/>
    </source>
</evidence>
<dbReference type="NCBIfam" id="TIGR00967">
    <property type="entry name" value="3a0501s007"/>
    <property type="match status" value="1"/>
</dbReference>
<evidence type="ECO:0000313" key="15">
    <source>
        <dbReference type="Proteomes" id="UP000252355"/>
    </source>
</evidence>
<evidence type="ECO:0000256" key="12">
    <source>
        <dbReference type="RuleBase" id="RU003484"/>
    </source>
</evidence>
<dbReference type="PROSITE" id="PS00756">
    <property type="entry name" value="SECY_2"/>
    <property type="match status" value="1"/>
</dbReference>
<keyword evidence="10" id="KW-1003">Cell membrane</keyword>
<dbReference type="GO" id="GO:0065002">
    <property type="term" value="P:intracellular protein transmembrane transport"/>
    <property type="evidence" value="ECO:0007669"/>
    <property type="project" value="UniProtKB-UniRule"/>
</dbReference>
<dbReference type="InterPro" id="IPR002208">
    <property type="entry name" value="SecY/SEC61-alpha"/>
</dbReference>
<feature type="transmembrane region" description="Helical" evidence="10">
    <location>
        <begin position="311"/>
        <end position="335"/>
    </location>
</feature>
<dbReference type="EMBL" id="QOQW01000022">
    <property type="protein sequence ID" value="RCK78498.1"/>
    <property type="molecule type" value="Genomic_DNA"/>
</dbReference>
<feature type="transmembrane region" description="Helical" evidence="10">
    <location>
        <begin position="65"/>
        <end position="92"/>
    </location>
</feature>
<evidence type="ECO:0000256" key="13">
    <source>
        <dbReference type="RuleBase" id="RU004349"/>
    </source>
</evidence>
<dbReference type="PRINTS" id="PR00303">
    <property type="entry name" value="SECYTRNLCASE"/>
</dbReference>
<proteinExistence type="inferred from homology"/>
<dbReference type="InterPro" id="IPR023201">
    <property type="entry name" value="SecY_dom_sf"/>
</dbReference>
<keyword evidence="6 10" id="KW-1133">Transmembrane helix</keyword>
<evidence type="ECO:0000256" key="3">
    <source>
        <dbReference type="ARBA" id="ARBA00022448"/>
    </source>
</evidence>
<feature type="transmembrane region" description="Helical" evidence="10">
    <location>
        <begin position="369"/>
        <end position="387"/>
    </location>
</feature>
<comment type="caution">
    <text evidence="10">Lacks conserved residue(s) required for the propagation of feature annotation.</text>
</comment>
<dbReference type="InterPro" id="IPR026593">
    <property type="entry name" value="SecY"/>
</dbReference>
<dbReference type="GO" id="GO:0043952">
    <property type="term" value="P:protein transport by the Sec complex"/>
    <property type="evidence" value="ECO:0007669"/>
    <property type="project" value="UniProtKB-UniRule"/>
</dbReference>
<dbReference type="Gene3D" id="1.10.3370.10">
    <property type="entry name" value="SecY subunit domain"/>
    <property type="match status" value="1"/>
</dbReference>
<name>A0A367ZKA5_9BACT</name>
<evidence type="ECO:0000256" key="9">
    <source>
        <dbReference type="ARBA" id="ARBA00039733"/>
    </source>
</evidence>
<dbReference type="PANTHER" id="PTHR10906">
    <property type="entry name" value="SECY/SEC61-ALPHA FAMILY MEMBER"/>
    <property type="match status" value="1"/>
</dbReference>
<organism evidence="14 15">
    <name type="scientific">Candidatus Ozemobacter sibiricus</name>
    <dbReference type="NCBI Taxonomy" id="2268124"/>
    <lineage>
        <taxon>Bacteria</taxon>
        <taxon>Candidatus Ozemobacteria</taxon>
        <taxon>Candidatus Ozemobacterales</taxon>
        <taxon>Candidatus Ozemobacteraceae</taxon>
        <taxon>Candidatus Ozemobacter</taxon>
    </lineage>
</organism>
<dbReference type="InterPro" id="IPR030659">
    <property type="entry name" value="SecY_CS"/>
</dbReference>
<keyword evidence="7 10" id="KW-0811">Translocation</keyword>
<sequence length="435" mass="48582">MFQSLANSMKIPELRNRILFTLGMIVVFRIGTHIPTPGVDAAMLTQNLPSSELFSFLNMFSGGALRRFSVFALGIAPYINASIIMQLLVYVIPYLEHLAKEEGEEGRKRISQYTRYGTVLIGALQAFGISFMLERYQVVPHPGWPFKIMAVITLTAGTAFIMWLGEQMTTHGIGNGISILITAGILASLPEAIAHQLALFTGSAEDVVKTILLLIVVVVVIMAIVTVQDGVRKIPVQYAKRVVGRRVYGGQNTFIPLRVNQAGVIPVIFASSILLFPSMIANWIQSLESMQDWIKNPIVFWVLNIFHYNSYTYLFLYAVLIIFFTYFYTAITFNIQELSDNMKKYGGFIPGIRAGRPTVDYLERTLSRITLAGGIFLAVVAVIPNLLINLMNVQFYFGGTALLIVVGVAMDTMRQLESHLVTRHYEGFMKKKGLR</sequence>
<evidence type="ECO:0000256" key="7">
    <source>
        <dbReference type="ARBA" id="ARBA00023010"/>
    </source>
</evidence>
<protein>
    <recommendedName>
        <fullName evidence="9 10">Protein translocase subunit SecY</fullName>
    </recommendedName>
</protein>
<evidence type="ECO:0000256" key="1">
    <source>
        <dbReference type="ARBA" id="ARBA00004141"/>
    </source>
</evidence>
<dbReference type="FunFam" id="1.10.3370.10:FF:000001">
    <property type="entry name" value="Preprotein translocase subunit SecY"/>
    <property type="match status" value="1"/>
</dbReference>
<comment type="caution">
    <text evidence="14">The sequence shown here is derived from an EMBL/GenBank/DDBJ whole genome shotgun (WGS) entry which is preliminary data.</text>
</comment>
<evidence type="ECO:0000313" key="14">
    <source>
        <dbReference type="EMBL" id="RCK78498.1"/>
    </source>
</evidence>
<keyword evidence="8 10" id="KW-0472">Membrane</keyword>
<evidence type="ECO:0000256" key="11">
    <source>
        <dbReference type="RuleBase" id="RU000537"/>
    </source>
</evidence>
<dbReference type="Proteomes" id="UP000252355">
    <property type="component" value="Unassembled WGS sequence"/>
</dbReference>
<dbReference type="GO" id="GO:0006605">
    <property type="term" value="P:protein targeting"/>
    <property type="evidence" value="ECO:0007669"/>
    <property type="project" value="UniProtKB-UniRule"/>
</dbReference>
<feature type="transmembrane region" description="Helical" evidence="10">
    <location>
        <begin position="264"/>
        <end position="284"/>
    </location>
</feature>
<feature type="transmembrane region" description="Helical" evidence="10">
    <location>
        <begin position="211"/>
        <end position="231"/>
    </location>
</feature>
<keyword evidence="4 10" id="KW-0812">Transmembrane</keyword>
<comment type="similarity">
    <text evidence="2 10 13">Belongs to the SecY/SEC61-alpha family.</text>
</comment>
<dbReference type="PROSITE" id="PS00755">
    <property type="entry name" value="SECY_1"/>
    <property type="match status" value="1"/>
</dbReference>
<accession>A0A367ZKA5</accession>
<feature type="transmembrane region" description="Helical" evidence="10">
    <location>
        <begin position="144"/>
        <end position="165"/>
    </location>
</feature>
<gene>
    <name evidence="10" type="primary">secY</name>
    <name evidence="14" type="ORF">OZSIB_1418</name>
</gene>
<keyword evidence="3 10" id="KW-0813">Transport</keyword>
<evidence type="ECO:0000256" key="2">
    <source>
        <dbReference type="ARBA" id="ARBA00005751"/>
    </source>
</evidence>
<dbReference type="AlphaFoldDB" id="A0A367ZKA5"/>